<gene>
    <name evidence="1" type="ORF">TWF694_006286</name>
</gene>
<keyword evidence="2" id="KW-1185">Reference proteome</keyword>
<dbReference type="Proteomes" id="UP001365542">
    <property type="component" value="Unassembled WGS sequence"/>
</dbReference>
<proteinExistence type="predicted"/>
<dbReference type="EMBL" id="JAVHJO010000002">
    <property type="protein sequence ID" value="KAK6542327.1"/>
    <property type="molecule type" value="Genomic_DNA"/>
</dbReference>
<organism evidence="1 2">
    <name type="scientific">Orbilia ellipsospora</name>
    <dbReference type="NCBI Taxonomy" id="2528407"/>
    <lineage>
        <taxon>Eukaryota</taxon>
        <taxon>Fungi</taxon>
        <taxon>Dikarya</taxon>
        <taxon>Ascomycota</taxon>
        <taxon>Pezizomycotina</taxon>
        <taxon>Orbiliomycetes</taxon>
        <taxon>Orbiliales</taxon>
        <taxon>Orbiliaceae</taxon>
        <taxon>Orbilia</taxon>
    </lineage>
</organism>
<protein>
    <submittedName>
        <fullName evidence="1">Uncharacterized protein</fullName>
    </submittedName>
</protein>
<accession>A0AAV9XJR8</accession>
<dbReference type="AlphaFoldDB" id="A0AAV9XJR8"/>
<reference evidence="1 2" key="1">
    <citation type="submission" date="2019-10" db="EMBL/GenBank/DDBJ databases">
        <authorList>
            <person name="Palmer J.M."/>
        </authorList>
    </citation>
    <scope>NUCLEOTIDE SEQUENCE [LARGE SCALE GENOMIC DNA]</scope>
    <source>
        <strain evidence="1 2">TWF694</strain>
    </source>
</reference>
<sequence>MRARDGPISRNRLGIILPQEDMTCSVSGSYKAAINQPRLENASIGRSASARRRTLDKFWFATVRRSREIEITMFYSHLYAVDNDAYALKMKRSHEYLDEWSLTRVISLPNYRAVVVPRSETPLIQRIQEAQQQSTKAKF</sequence>
<evidence type="ECO:0000313" key="2">
    <source>
        <dbReference type="Proteomes" id="UP001365542"/>
    </source>
</evidence>
<name>A0AAV9XJR8_9PEZI</name>
<evidence type="ECO:0000313" key="1">
    <source>
        <dbReference type="EMBL" id="KAK6542327.1"/>
    </source>
</evidence>
<comment type="caution">
    <text evidence="1">The sequence shown here is derived from an EMBL/GenBank/DDBJ whole genome shotgun (WGS) entry which is preliminary data.</text>
</comment>